<feature type="transmembrane region" description="Helical" evidence="1">
    <location>
        <begin position="65"/>
        <end position="90"/>
    </location>
</feature>
<accession>A0A4S8JE03</accession>
<organism evidence="2 3">
    <name type="scientific">Musa balbisiana</name>
    <name type="common">Banana</name>
    <dbReference type="NCBI Taxonomy" id="52838"/>
    <lineage>
        <taxon>Eukaryota</taxon>
        <taxon>Viridiplantae</taxon>
        <taxon>Streptophyta</taxon>
        <taxon>Embryophyta</taxon>
        <taxon>Tracheophyta</taxon>
        <taxon>Spermatophyta</taxon>
        <taxon>Magnoliopsida</taxon>
        <taxon>Liliopsida</taxon>
        <taxon>Zingiberales</taxon>
        <taxon>Musaceae</taxon>
        <taxon>Musa</taxon>
    </lineage>
</organism>
<sequence length="148" mass="15616">MSTLLFSLGMRSDSTSSPLSPLSSPILISASTVATTMGLLLVAVDFLGTIWALQERRLSTVFHAATSVVGSLVVSLVYCLLVVGICGGWTRKLMGNVASQPETMLFARNGYARTTVEESHGGTVASSPSLPLVTLFVLPETEMGHREG</sequence>
<feature type="transmembrane region" description="Helical" evidence="1">
    <location>
        <begin position="26"/>
        <end position="53"/>
    </location>
</feature>
<protein>
    <submittedName>
        <fullName evidence="2">Uncharacterized protein</fullName>
    </submittedName>
</protein>
<proteinExistence type="predicted"/>
<name>A0A4S8JE03_MUSBA</name>
<keyword evidence="1" id="KW-0472">Membrane</keyword>
<dbReference type="EMBL" id="PYDT01000005">
    <property type="protein sequence ID" value="THU59364.1"/>
    <property type="molecule type" value="Genomic_DNA"/>
</dbReference>
<gene>
    <name evidence="2" type="ORF">C4D60_Mb07t01380</name>
</gene>
<evidence type="ECO:0000313" key="3">
    <source>
        <dbReference type="Proteomes" id="UP000317650"/>
    </source>
</evidence>
<keyword evidence="3" id="KW-1185">Reference proteome</keyword>
<comment type="caution">
    <text evidence="2">The sequence shown here is derived from an EMBL/GenBank/DDBJ whole genome shotgun (WGS) entry which is preliminary data.</text>
</comment>
<dbReference type="Proteomes" id="UP000317650">
    <property type="component" value="Chromosome 7"/>
</dbReference>
<evidence type="ECO:0000256" key="1">
    <source>
        <dbReference type="SAM" id="Phobius"/>
    </source>
</evidence>
<reference evidence="2 3" key="1">
    <citation type="journal article" date="2019" name="Nat. Plants">
        <title>Genome sequencing of Musa balbisiana reveals subgenome evolution and function divergence in polyploid bananas.</title>
        <authorList>
            <person name="Yao X."/>
        </authorList>
    </citation>
    <scope>NUCLEOTIDE SEQUENCE [LARGE SCALE GENOMIC DNA]</scope>
    <source>
        <strain evidence="3">cv. DH-PKW</strain>
        <tissue evidence="2">Leaves</tissue>
    </source>
</reference>
<keyword evidence="1" id="KW-0812">Transmembrane</keyword>
<keyword evidence="1" id="KW-1133">Transmembrane helix</keyword>
<dbReference type="AlphaFoldDB" id="A0A4S8JE03"/>
<evidence type="ECO:0000313" key="2">
    <source>
        <dbReference type="EMBL" id="THU59364.1"/>
    </source>
</evidence>